<feature type="region of interest" description="Disordered" evidence="2">
    <location>
        <begin position="224"/>
        <end position="252"/>
    </location>
</feature>
<feature type="compositionally biased region" description="Low complexity" evidence="2">
    <location>
        <begin position="224"/>
        <end position="233"/>
    </location>
</feature>
<feature type="non-terminal residue" evidence="3">
    <location>
        <position position="1"/>
    </location>
</feature>
<feature type="compositionally biased region" description="Polar residues" evidence="2">
    <location>
        <begin position="235"/>
        <end position="252"/>
    </location>
</feature>
<keyword evidence="4" id="KW-1185">Reference proteome</keyword>
<sequence>FEATGISPLDPDVILRRFTNISPADQSSRESSVSVLSASDWRKIERLLRVVANGSRTKHTQRLSQTIHSMSVKQQLIQHENEGLREALSIQKRRQKRGKPLPLEQPEEYYGGAVLWTPRKVKKAREQLEQKEHEGEQLQQQKAEAAEQWRSDQQLKARLIQERRVARAEARVAKAKKKADLAENQRVQQARKQLQACIKLFKKSRKQGLKTIKRNKLVMEAAGSSKAGGAAIAYPTSQSQSGRSIKTPSRYK</sequence>
<dbReference type="AlphaFoldDB" id="A0A6A5S8H7"/>
<feature type="coiled-coil region" evidence="1">
    <location>
        <begin position="121"/>
        <end position="192"/>
    </location>
</feature>
<proteinExistence type="predicted"/>
<protein>
    <submittedName>
        <fullName evidence="3">Uncharacterized protein</fullName>
    </submittedName>
</protein>
<dbReference type="Proteomes" id="UP000800038">
    <property type="component" value="Unassembled WGS sequence"/>
</dbReference>
<accession>A0A6A5S8H7</accession>
<organism evidence="3 4">
    <name type="scientific">Clathrospora elynae</name>
    <dbReference type="NCBI Taxonomy" id="706981"/>
    <lineage>
        <taxon>Eukaryota</taxon>
        <taxon>Fungi</taxon>
        <taxon>Dikarya</taxon>
        <taxon>Ascomycota</taxon>
        <taxon>Pezizomycotina</taxon>
        <taxon>Dothideomycetes</taxon>
        <taxon>Pleosporomycetidae</taxon>
        <taxon>Pleosporales</taxon>
        <taxon>Diademaceae</taxon>
        <taxon>Clathrospora</taxon>
    </lineage>
</organism>
<evidence type="ECO:0000313" key="4">
    <source>
        <dbReference type="Proteomes" id="UP000800038"/>
    </source>
</evidence>
<reference evidence="3" key="1">
    <citation type="journal article" date="2020" name="Stud. Mycol.">
        <title>101 Dothideomycetes genomes: a test case for predicting lifestyles and emergence of pathogens.</title>
        <authorList>
            <person name="Haridas S."/>
            <person name="Albert R."/>
            <person name="Binder M."/>
            <person name="Bloem J."/>
            <person name="Labutti K."/>
            <person name="Salamov A."/>
            <person name="Andreopoulos B."/>
            <person name="Baker S."/>
            <person name="Barry K."/>
            <person name="Bills G."/>
            <person name="Bluhm B."/>
            <person name="Cannon C."/>
            <person name="Castanera R."/>
            <person name="Culley D."/>
            <person name="Daum C."/>
            <person name="Ezra D."/>
            <person name="Gonzalez J."/>
            <person name="Henrissat B."/>
            <person name="Kuo A."/>
            <person name="Liang C."/>
            <person name="Lipzen A."/>
            <person name="Lutzoni F."/>
            <person name="Magnuson J."/>
            <person name="Mondo S."/>
            <person name="Nolan M."/>
            <person name="Ohm R."/>
            <person name="Pangilinan J."/>
            <person name="Park H.-J."/>
            <person name="Ramirez L."/>
            <person name="Alfaro M."/>
            <person name="Sun H."/>
            <person name="Tritt A."/>
            <person name="Yoshinaga Y."/>
            <person name="Zwiers L.-H."/>
            <person name="Turgeon B."/>
            <person name="Goodwin S."/>
            <person name="Spatafora J."/>
            <person name="Crous P."/>
            <person name="Grigoriev I."/>
        </authorList>
    </citation>
    <scope>NUCLEOTIDE SEQUENCE</scope>
    <source>
        <strain evidence="3">CBS 161.51</strain>
    </source>
</reference>
<gene>
    <name evidence="3" type="ORF">EJ02DRAFT_482230</name>
</gene>
<name>A0A6A5S8H7_9PLEO</name>
<dbReference type="EMBL" id="ML976212">
    <property type="protein sequence ID" value="KAF1936079.1"/>
    <property type="molecule type" value="Genomic_DNA"/>
</dbReference>
<evidence type="ECO:0000313" key="3">
    <source>
        <dbReference type="EMBL" id="KAF1936079.1"/>
    </source>
</evidence>
<evidence type="ECO:0000256" key="1">
    <source>
        <dbReference type="SAM" id="Coils"/>
    </source>
</evidence>
<keyword evidence="1" id="KW-0175">Coiled coil</keyword>
<evidence type="ECO:0000256" key="2">
    <source>
        <dbReference type="SAM" id="MobiDB-lite"/>
    </source>
</evidence>
<dbReference type="OrthoDB" id="3794316at2759"/>